<dbReference type="AlphaFoldDB" id="A0A0M0L4X7"/>
<gene>
    <name evidence="2" type="ORF">AMD01_09650</name>
</gene>
<dbReference type="PROSITE" id="PS51186">
    <property type="entry name" value="GNAT"/>
    <property type="match status" value="1"/>
</dbReference>
<organism evidence="2 3">
    <name type="scientific">Priestia koreensis</name>
    <dbReference type="NCBI Taxonomy" id="284581"/>
    <lineage>
        <taxon>Bacteria</taxon>
        <taxon>Bacillati</taxon>
        <taxon>Bacillota</taxon>
        <taxon>Bacilli</taxon>
        <taxon>Bacillales</taxon>
        <taxon>Bacillaceae</taxon>
        <taxon>Priestia</taxon>
    </lineage>
</organism>
<dbReference type="Pfam" id="PF00583">
    <property type="entry name" value="Acetyltransf_1"/>
    <property type="match status" value="1"/>
</dbReference>
<dbReference type="InterPro" id="IPR000182">
    <property type="entry name" value="GNAT_dom"/>
</dbReference>
<dbReference type="SUPFAM" id="SSF55729">
    <property type="entry name" value="Acyl-CoA N-acyltransferases (Nat)"/>
    <property type="match status" value="1"/>
</dbReference>
<keyword evidence="3" id="KW-1185">Reference proteome</keyword>
<dbReference type="InterPro" id="IPR016181">
    <property type="entry name" value="Acyl_CoA_acyltransferase"/>
</dbReference>
<comment type="caution">
    <text evidence="2">The sequence shown here is derived from an EMBL/GenBank/DDBJ whole genome shotgun (WGS) entry which is preliminary data.</text>
</comment>
<evidence type="ECO:0000313" key="3">
    <source>
        <dbReference type="Proteomes" id="UP000037558"/>
    </source>
</evidence>
<dbReference type="GO" id="GO:0016747">
    <property type="term" value="F:acyltransferase activity, transferring groups other than amino-acyl groups"/>
    <property type="evidence" value="ECO:0007669"/>
    <property type="project" value="InterPro"/>
</dbReference>
<dbReference type="Gene3D" id="3.40.630.30">
    <property type="match status" value="1"/>
</dbReference>
<keyword evidence="2" id="KW-0808">Transferase</keyword>
<dbReference type="PATRIC" id="fig|284581.3.peg.2003"/>
<reference evidence="3" key="1">
    <citation type="submission" date="2015-08" db="EMBL/GenBank/DDBJ databases">
        <title>Fjat-14210 dsm16467.</title>
        <authorList>
            <person name="Liu B."/>
            <person name="Wang J."/>
            <person name="Zhu Y."/>
            <person name="Liu G."/>
            <person name="Chen Q."/>
            <person name="Chen Z."/>
            <person name="Lan J."/>
            <person name="Che J."/>
            <person name="Ge C."/>
            <person name="Shi H."/>
            <person name="Pan Z."/>
            <person name="Liu X."/>
        </authorList>
    </citation>
    <scope>NUCLEOTIDE SEQUENCE [LARGE SCALE GENOMIC DNA]</scope>
    <source>
        <strain evidence="3">DSM 16467</strain>
    </source>
</reference>
<dbReference type="STRING" id="284581.AMD01_09650"/>
<dbReference type="CDD" id="cd04301">
    <property type="entry name" value="NAT_SF"/>
    <property type="match status" value="1"/>
</dbReference>
<dbReference type="OrthoDB" id="2350893at2"/>
<protein>
    <submittedName>
        <fullName evidence="2">Acetyltransferase</fullName>
    </submittedName>
</protein>
<dbReference type="EMBL" id="LILC01000013">
    <property type="protein sequence ID" value="KOO46125.1"/>
    <property type="molecule type" value="Genomic_DNA"/>
</dbReference>
<accession>A0A0M0L4X7</accession>
<name>A0A0M0L4X7_9BACI</name>
<dbReference type="RefSeq" id="WP_053401192.1">
    <property type="nucleotide sequence ID" value="NZ_LILC01000013.1"/>
</dbReference>
<evidence type="ECO:0000259" key="1">
    <source>
        <dbReference type="PROSITE" id="PS51186"/>
    </source>
</evidence>
<sequence>MTTKSKGLLLEHAEIDCLTSRLTVMEQLPGNPMNVEIKHFGRATAFSVQNIPGPSFNTVKGLQDGDESYVEDILAFYKEKGIPVRFELTPAHVSSNLLTYLAKKGFYQHDFHTSFYKPLIKEEAQMNASVSVRELREDEFSLFGELYTKGFSMPPFLASGVASNNQILFGKEGWSFYVAEINGKPAGIGVLFLKDGMATMAAAATIPEQRRKGVQTALLQKRLVEALNQECYLAVSQARFGSVSHANMERIGFQIGYTKTIWIQE</sequence>
<evidence type="ECO:0000313" key="2">
    <source>
        <dbReference type="EMBL" id="KOO46125.1"/>
    </source>
</evidence>
<feature type="domain" description="N-acetyltransferase" evidence="1">
    <location>
        <begin position="130"/>
        <end position="265"/>
    </location>
</feature>
<dbReference type="Proteomes" id="UP000037558">
    <property type="component" value="Unassembled WGS sequence"/>
</dbReference>
<proteinExistence type="predicted"/>